<dbReference type="Gene3D" id="1.20.5.1930">
    <property type="match status" value="1"/>
</dbReference>
<feature type="transmembrane region" description="Helical" evidence="4">
    <location>
        <begin position="138"/>
        <end position="157"/>
    </location>
</feature>
<dbReference type="InterPro" id="IPR003594">
    <property type="entry name" value="HATPase_dom"/>
</dbReference>
<evidence type="ECO:0000313" key="7">
    <source>
        <dbReference type="Proteomes" id="UP001165363"/>
    </source>
</evidence>
<evidence type="ECO:0000256" key="4">
    <source>
        <dbReference type="SAM" id="Phobius"/>
    </source>
</evidence>
<reference evidence="6" key="1">
    <citation type="submission" date="2022-05" db="EMBL/GenBank/DDBJ databases">
        <authorList>
            <person name="Jo J.-H."/>
            <person name="Im W.-T."/>
        </authorList>
    </citation>
    <scope>NUCLEOTIDE SEQUENCE</scope>
    <source>
        <strain evidence="6">SE158</strain>
    </source>
</reference>
<dbReference type="RefSeq" id="WP_249848901.1">
    <property type="nucleotide sequence ID" value="NZ_JAMGBD010000002.1"/>
</dbReference>
<keyword evidence="4" id="KW-1133">Transmembrane helix</keyword>
<proteinExistence type="predicted"/>
<dbReference type="PANTHER" id="PTHR24421">
    <property type="entry name" value="NITRATE/NITRITE SENSOR PROTEIN NARX-RELATED"/>
    <property type="match status" value="1"/>
</dbReference>
<dbReference type="Proteomes" id="UP001165363">
    <property type="component" value="Unassembled WGS sequence"/>
</dbReference>
<keyword evidence="3" id="KW-0902">Two-component regulatory system</keyword>
<keyword evidence="1" id="KW-0808">Transferase</keyword>
<dbReference type="InterPro" id="IPR036890">
    <property type="entry name" value="HATPase_C_sf"/>
</dbReference>
<dbReference type="CDD" id="cd16917">
    <property type="entry name" value="HATPase_UhpB-NarQ-NarX-like"/>
    <property type="match status" value="1"/>
</dbReference>
<feature type="transmembrane region" description="Helical" evidence="4">
    <location>
        <begin position="109"/>
        <end position="126"/>
    </location>
</feature>
<feature type="transmembrane region" description="Helical" evidence="4">
    <location>
        <begin position="29"/>
        <end position="50"/>
    </location>
</feature>
<keyword evidence="4" id="KW-0812">Transmembrane</keyword>
<protein>
    <submittedName>
        <fullName evidence="6">ATP-binding protein</fullName>
    </submittedName>
</protein>
<accession>A0ABT0RQD3</accession>
<keyword evidence="6" id="KW-0547">Nucleotide-binding</keyword>
<dbReference type="GO" id="GO:0005524">
    <property type="term" value="F:ATP binding"/>
    <property type="evidence" value="ECO:0007669"/>
    <property type="project" value="UniProtKB-KW"/>
</dbReference>
<keyword evidence="7" id="KW-1185">Reference proteome</keyword>
<keyword evidence="4" id="KW-0472">Membrane</keyword>
<keyword evidence="2" id="KW-0418">Kinase</keyword>
<dbReference type="SUPFAM" id="SSF55874">
    <property type="entry name" value="ATPase domain of HSP90 chaperone/DNA topoisomerase II/histidine kinase"/>
    <property type="match status" value="1"/>
</dbReference>
<dbReference type="Gene3D" id="3.30.565.10">
    <property type="entry name" value="Histidine kinase-like ATPase, C-terminal domain"/>
    <property type="match status" value="1"/>
</dbReference>
<dbReference type="EMBL" id="JAMGBD010000002">
    <property type="protein sequence ID" value="MCL6684494.1"/>
    <property type="molecule type" value="Genomic_DNA"/>
</dbReference>
<dbReference type="InterPro" id="IPR011712">
    <property type="entry name" value="Sig_transdc_His_kin_sub3_dim/P"/>
</dbReference>
<evidence type="ECO:0000259" key="5">
    <source>
        <dbReference type="SMART" id="SM00387"/>
    </source>
</evidence>
<feature type="domain" description="Histidine kinase/HSP90-like ATPase" evidence="5">
    <location>
        <begin position="436"/>
        <end position="525"/>
    </location>
</feature>
<gene>
    <name evidence="6" type="ORF">LZ536_11375</name>
</gene>
<keyword evidence="6" id="KW-0067">ATP-binding</keyword>
<comment type="caution">
    <text evidence="6">The sequence shown here is derived from an EMBL/GenBank/DDBJ whole genome shotgun (WGS) entry which is preliminary data.</text>
</comment>
<evidence type="ECO:0000256" key="1">
    <source>
        <dbReference type="ARBA" id="ARBA00022679"/>
    </source>
</evidence>
<dbReference type="Pfam" id="PF02518">
    <property type="entry name" value="HATPase_c"/>
    <property type="match status" value="1"/>
</dbReference>
<dbReference type="SMART" id="SM00387">
    <property type="entry name" value="HATPase_c"/>
    <property type="match status" value="1"/>
</dbReference>
<dbReference type="InterPro" id="IPR050482">
    <property type="entry name" value="Sensor_HK_TwoCompSys"/>
</dbReference>
<evidence type="ECO:0000313" key="6">
    <source>
        <dbReference type="EMBL" id="MCL6684494.1"/>
    </source>
</evidence>
<evidence type="ECO:0000256" key="3">
    <source>
        <dbReference type="ARBA" id="ARBA00023012"/>
    </source>
</evidence>
<dbReference type="Pfam" id="PF07730">
    <property type="entry name" value="HisKA_3"/>
    <property type="match status" value="1"/>
</dbReference>
<sequence length="527" mass="57493">MIANGRLLLACLFLIAVWADAGHSSAEILPIYALLGLYVVWSVTVLLMVWRDWWMDARLAAPAHVMDVAVFMLMLYSTAGPSSPYFTFFIFILLAAAIRWGWKETAVTAGAITAAYLVAGLALGSGPELEVERFILRTGNLLIISAILVWFGASQWVPWRHIESRRAVEAAREEDGFIAALRAGMSSVGAGGGVMLWRDAGGPEIEIVRISGGKGTRSDVRRQTRWSTLPGSLLFNLPKNRVLMLGDAGRWQFLLADGNLSEGFRKLAGVGEGLAVPIATGTIEGLAVFYEVRALSTDHLDVAPRVARELAVRIQDATLFAAVEERSMAKARVAVARDLHDSVVQFLAGLGFRLEALSRSPEAIGELAHGIADLKDTVMTEQRQLRAFIKGLRTGMPISMHDLTRDCASLCKLLSRQWTIDCRCACGSETGFVPLRTQLDFQHLVREAVANAVRHGSAKHVTVAIHRDEESLNLTVTDDGRGFAPDKPIAPPASLNGRVREARGELKVESIEGRTSVIIRLPLERAE</sequence>
<evidence type="ECO:0000256" key="2">
    <source>
        <dbReference type="ARBA" id="ARBA00022777"/>
    </source>
</evidence>
<organism evidence="6 7">
    <name type="scientific">Sphingomonas alba</name>
    <dbReference type="NCBI Taxonomy" id="2908208"/>
    <lineage>
        <taxon>Bacteria</taxon>
        <taxon>Pseudomonadati</taxon>
        <taxon>Pseudomonadota</taxon>
        <taxon>Alphaproteobacteria</taxon>
        <taxon>Sphingomonadales</taxon>
        <taxon>Sphingomonadaceae</taxon>
        <taxon>Sphingomonas</taxon>
    </lineage>
</organism>
<name>A0ABT0RQD3_9SPHN</name>